<sequence>MIRKLRMKNFKVFHDQEFEFYPGTTAIVGPNGSGKTTILEAIEFALFRSVTRKEMYLDRFTII</sequence>
<gene>
    <name evidence="2" type="ORF">S01H4_55881</name>
</gene>
<reference evidence="2" key="1">
    <citation type="journal article" date="2014" name="Front. Microbiol.">
        <title>High frequency of phylogenetically diverse reductive dehalogenase-homologous genes in deep subseafloor sedimentary metagenomes.</title>
        <authorList>
            <person name="Kawai M."/>
            <person name="Futagami T."/>
            <person name="Toyoda A."/>
            <person name="Takaki Y."/>
            <person name="Nishi S."/>
            <person name="Hori S."/>
            <person name="Arai W."/>
            <person name="Tsubouchi T."/>
            <person name="Morono Y."/>
            <person name="Uchiyama I."/>
            <person name="Ito T."/>
            <person name="Fujiyama A."/>
            <person name="Inagaki F."/>
            <person name="Takami H."/>
        </authorList>
    </citation>
    <scope>NUCLEOTIDE SEQUENCE</scope>
    <source>
        <strain evidence="2">Expedition CK06-06</strain>
    </source>
</reference>
<evidence type="ECO:0000259" key="1">
    <source>
        <dbReference type="Pfam" id="PF13476"/>
    </source>
</evidence>
<accession>X1CP84</accession>
<dbReference type="Gene3D" id="3.40.50.300">
    <property type="entry name" value="P-loop containing nucleotide triphosphate hydrolases"/>
    <property type="match status" value="1"/>
</dbReference>
<proteinExistence type="predicted"/>
<dbReference type="EMBL" id="BART01032308">
    <property type="protein sequence ID" value="GAH09587.1"/>
    <property type="molecule type" value="Genomic_DNA"/>
</dbReference>
<feature type="domain" description="Rad50/SbcC-type AAA" evidence="1">
    <location>
        <begin position="4"/>
        <end position="52"/>
    </location>
</feature>
<dbReference type="GO" id="GO:0016887">
    <property type="term" value="F:ATP hydrolysis activity"/>
    <property type="evidence" value="ECO:0007669"/>
    <property type="project" value="InterPro"/>
</dbReference>
<protein>
    <recommendedName>
        <fullName evidence="1">Rad50/SbcC-type AAA domain-containing protein</fullName>
    </recommendedName>
</protein>
<dbReference type="PANTHER" id="PTHR32182">
    <property type="entry name" value="DNA REPLICATION AND REPAIR PROTEIN RECF"/>
    <property type="match status" value="1"/>
</dbReference>
<name>X1CP84_9ZZZZ</name>
<feature type="non-terminal residue" evidence="2">
    <location>
        <position position="63"/>
    </location>
</feature>
<dbReference type="AlphaFoldDB" id="X1CP84"/>
<dbReference type="Pfam" id="PF13476">
    <property type="entry name" value="AAA_23"/>
    <property type="match status" value="1"/>
</dbReference>
<dbReference type="PANTHER" id="PTHR32182:SF22">
    <property type="entry name" value="ATP-DEPENDENT ENDONUCLEASE, OLD FAMILY-RELATED"/>
    <property type="match status" value="1"/>
</dbReference>
<comment type="caution">
    <text evidence="2">The sequence shown here is derived from an EMBL/GenBank/DDBJ whole genome shotgun (WGS) entry which is preliminary data.</text>
</comment>
<organism evidence="2">
    <name type="scientific">marine sediment metagenome</name>
    <dbReference type="NCBI Taxonomy" id="412755"/>
    <lineage>
        <taxon>unclassified sequences</taxon>
        <taxon>metagenomes</taxon>
        <taxon>ecological metagenomes</taxon>
    </lineage>
</organism>
<dbReference type="InterPro" id="IPR038729">
    <property type="entry name" value="Rad50/SbcC_AAA"/>
</dbReference>
<dbReference type="GO" id="GO:0006302">
    <property type="term" value="P:double-strand break repair"/>
    <property type="evidence" value="ECO:0007669"/>
    <property type="project" value="InterPro"/>
</dbReference>
<evidence type="ECO:0000313" key="2">
    <source>
        <dbReference type="EMBL" id="GAH09587.1"/>
    </source>
</evidence>
<dbReference type="InterPro" id="IPR027417">
    <property type="entry name" value="P-loop_NTPase"/>
</dbReference>
<dbReference type="SUPFAM" id="SSF52540">
    <property type="entry name" value="P-loop containing nucleoside triphosphate hydrolases"/>
    <property type="match status" value="1"/>
</dbReference>
<dbReference type="GO" id="GO:0000731">
    <property type="term" value="P:DNA synthesis involved in DNA repair"/>
    <property type="evidence" value="ECO:0007669"/>
    <property type="project" value="TreeGrafter"/>
</dbReference>